<keyword evidence="3" id="KW-0862">Zinc</keyword>
<reference evidence="8" key="1">
    <citation type="submission" date="2013-12" db="EMBL/GenBank/DDBJ databases">
        <title>The Genome Sequence of Aphanomyces invadans NJM9701.</title>
        <authorList>
            <consortium name="The Broad Institute Genomics Platform"/>
            <person name="Russ C."/>
            <person name="Tyler B."/>
            <person name="van West P."/>
            <person name="Dieguez-Uribeondo J."/>
            <person name="Young S.K."/>
            <person name="Zeng Q."/>
            <person name="Gargeya S."/>
            <person name="Fitzgerald M."/>
            <person name="Abouelleil A."/>
            <person name="Alvarado L."/>
            <person name="Chapman S.B."/>
            <person name="Gainer-Dewar J."/>
            <person name="Goldberg J."/>
            <person name="Griggs A."/>
            <person name="Gujja S."/>
            <person name="Hansen M."/>
            <person name="Howarth C."/>
            <person name="Imamovic A."/>
            <person name="Ireland A."/>
            <person name="Larimer J."/>
            <person name="McCowan C."/>
            <person name="Murphy C."/>
            <person name="Pearson M."/>
            <person name="Poon T.W."/>
            <person name="Priest M."/>
            <person name="Roberts A."/>
            <person name="Saif S."/>
            <person name="Shea T."/>
            <person name="Sykes S."/>
            <person name="Wortman J."/>
            <person name="Nusbaum C."/>
            <person name="Birren B."/>
        </authorList>
    </citation>
    <scope>NUCLEOTIDE SEQUENCE [LARGE SCALE GENOMIC DNA]</scope>
    <source>
        <strain evidence="8">NJM9701</strain>
    </source>
</reference>
<feature type="compositionally biased region" description="Basic and acidic residues" evidence="5">
    <location>
        <begin position="669"/>
        <end position="683"/>
    </location>
</feature>
<feature type="region of interest" description="Disordered" evidence="5">
    <location>
        <begin position="230"/>
        <end position="312"/>
    </location>
</feature>
<dbReference type="GO" id="GO:0008270">
    <property type="term" value="F:zinc ion binding"/>
    <property type="evidence" value="ECO:0007669"/>
    <property type="project" value="UniProtKB-KW"/>
</dbReference>
<feature type="domain" description="PDZ" evidence="6">
    <location>
        <begin position="749"/>
        <end position="831"/>
    </location>
</feature>
<evidence type="ECO:0000259" key="6">
    <source>
        <dbReference type="PROSITE" id="PS50106"/>
    </source>
</evidence>
<dbReference type="SUPFAM" id="SSF50156">
    <property type="entry name" value="PDZ domain-like"/>
    <property type="match status" value="4"/>
</dbReference>
<feature type="compositionally biased region" description="Basic residues" evidence="5">
    <location>
        <begin position="1028"/>
        <end position="1040"/>
    </location>
</feature>
<gene>
    <name evidence="8" type="ORF">H310_04910</name>
</gene>
<feature type="region of interest" description="Disordered" evidence="5">
    <location>
        <begin position="959"/>
        <end position="1040"/>
    </location>
</feature>
<feature type="domain" description="PDZ" evidence="6">
    <location>
        <begin position="587"/>
        <end position="661"/>
    </location>
</feature>
<feature type="compositionally biased region" description="Low complexity" evidence="5">
    <location>
        <begin position="977"/>
        <end position="997"/>
    </location>
</feature>
<dbReference type="PROSITE" id="PS50106">
    <property type="entry name" value="PDZ"/>
    <property type="match status" value="3"/>
</dbReference>
<accession>A0A024UBA0</accession>
<sequence>MSSRHRGGYDDDDDDDMLMKALLMSEPCGNCGKPGAQIPCMSGCDQVFYCSRECNMLHASSHRLQCRNLRCSKFNDSDSEDDSSDESYDDESGDSSDEDIRPPPPVSKGKASSTANGKGGAAMKKKESSGSSSRIRVDSDMDRRIEEKMEKVIRRLKKQEENRIAQAIEAQMAQANANWTDADMNRIAMEVKNRLQKEMGHMFMAGSSSRSRKNSITRESLLQSRQITSIAEETQQPSNGSSRGGDLPQGSLSRSNSSRQTLGQEISRPAPSSRSNLSRDTAPAPQQQLQPEVSAPTSMPLTNSRDNLTSSTRNIVVDAAPVLENGASSRIFHADAAAVGPPPAWNNKCAAFLSLKIVVWKLEFLPQLKFGRNDVDGSWNKVIEVDADESFSHVEVGDLLMSLNGQHVAGLATDDGMIQEMLQMTHGSHLILKFSTTKPLNNPVKEYSVRWGNGPLGLTLKDDGSPEALPIVHRLTRKPGSVALKENIAIGDVLCAINNIDTVQLGCALTMSVLKKVQLPATLTFRGVGGNHGSSSGGPDAVPAPGGVQVSREVVRVPSSKNVGVPSVPPVLSPTPGAVYTVNWTVGPLGLTIIPGLAAGELPVIKRVTGKGESPGIENAQVGDFLLAVNSQSVASLGFETIVEMMKSLPKPIFLEFRSAQKSNHVHSSRGDKPERSRADRPMRNLPSPAPEVPVVAPPPPPAPTDCVRSNQSAVTSSVRSSPPPSSKWLQQTNGEEVDIDVPPAPASTYSVVWGADGPLGLTIDAIPHATGAFIKRSNHTGAAAHLPEDCVGDEMTHINDIDVTQMDYSRIVTYLRKVPRPVTLRFKKDSIVGRDSVSNAPGIQTQTTRLSASTGAPVMRSASANSIQTPGNQYDLSWTDGSLGLSLHAADDKSEYPYITRVTGVGCAAHLPSTVVGDQLRYINSSSCHSSGMTFNDVMEMLKTLPKPIHLRFQKTDEKPLAPRSHSGNGTYPPVNHSTTLSSNHSTLLSNGTTLHPANGSFNSGGDDDSTAHNMLTPFAGAPKLSTGRRQKIVKQLKK</sequence>
<feature type="domain" description="PDZ" evidence="6">
    <location>
        <begin position="880"/>
        <end position="958"/>
    </location>
</feature>
<dbReference type="Gene3D" id="6.10.140.2220">
    <property type="match status" value="1"/>
</dbReference>
<dbReference type="eggNOG" id="ENOG502RH5M">
    <property type="taxonomic scope" value="Eukaryota"/>
</dbReference>
<proteinExistence type="predicted"/>
<dbReference type="VEuPathDB" id="FungiDB:H310_04910"/>
<protein>
    <recommendedName>
        <fullName evidence="9">PDZ domain-containing protein</fullName>
    </recommendedName>
</protein>
<evidence type="ECO:0000259" key="7">
    <source>
        <dbReference type="PROSITE" id="PS50865"/>
    </source>
</evidence>
<dbReference type="AlphaFoldDB" id="A0A024UBA0"/>
<keyword evidence="1" id="KW-0479">Metal-binding</keyword>
<feature type="compositionally biased region" description="Polar residues" evidence="5">
    <location>
        <begin position="230"/>
        <end position="241"/>
    </location>
</feature>
<evidence type="ECO:0000256" key="2">
    <source>
        <dbReference type="ARBA" id="ARBA00022771"/>
    </source>
</evidence>
<dbReference type="SMART" id="SM00228">
    <property type="entry name" value="PDZ"/>
    <property type="match status" value="4"/>
</dbReference>
<evidence type="ECO:0008006" key="9">
    <source>
        <dbReference type="Google" id="ProtNLM"/>
    </source>
</evidence>
<name>A0A024UBA0_9STRA</name>
<dbReference type="InterPro" id="IPR001478">
    <property type="entry name" value="PDZ"/>
</dbReference>
<evidence type="ECO:0000256" key="1">
    <source>
        <dbReference type="ARBA" id="ARBA00022723"/>
    </source>
</evidence>
<dbReference type="SUPFAM" id="SSF144232">
    <property type="entry name" value="HIT/MYND zinc finger-like"/>
    <property type="match status" value="1"/>
</dbReference>
<dbReference type="Gene3D" id="2.30.42.10">
    <property type="match status" value="3"/>
</dbReference>
<organism evidence="8">
    <name type="scientific">Aphanomyces invadans</name>
    <dbReference type="NCBI Taxonomy" id="157072"/>
    <lineage>
        <taxon>Eukaryota</taxon>
        <taxon>Sar</taxon>
        <taxon>Stramenopiles</taxon>
        <taxon>Oomycota</taxon>
        <taxon>Saprolegniomycetes</taxon>
        <taxon>Saprolegniales</taxon>
        <taxon>Verrucalvaceae</taxon>
        <taxon>Aphanomyces</taxon>
    </lineage>
</organism>
<feature type="region of interest" description="Disordered" evidence="5">
    <location>
        <begin position="661"/>
        <end position="732"/>
    </location>
</feature>
<dbReference type="CDD" id="cd00136">
    <property type="entry name" value="PDZ_canonical"/>
    <property type="match status" value="3"/>
</dbReference>
<dbReference type="GeneID" id="20081960"/>
<feature type="compositionally biased region" description="Low complexity" evidence="5">
    <location>
        <begin position="710"/>
        <end position="721"/>
    </location>
</feature>
<dbReference type="RefSeq" id="XP_008867679.1">
    <property type="nucleotide sequence ID" value="XM_008869457.1"/>
</dbReference>
<feature type="compositionally biased region" description="Pro residues" evidence="5">
    <location>
        <begin position="688"/>
        <end position="704"/>
    </location>
</feature>
<dbReference type="OrthoDB" id="3169036at2759"/>
<keyword evidence="2 4" id="KW-0863">Zinc-finger</keyword>
<dbReference type="Pfam" id="PF01753">
    <property type="entry name" value="zf-MYND"/>
    <property type="match status" value="1"/>
</dbReference>
<evidence type="ECO:0000256" key="5">
    <source>
        <dbReference type="SAM" id="MobiDB-lite"/>
    </source>
</evidence>
<evidence type="ECO:0000256" key="3">
    <source>
        <dbReference type="ARBA" id="ARBA00022833"/>
    </source>
</evidence>
<dbReference type="InterPro" id="IPR036034">
    <property type="entry name" value="PDZ_sf"/>
</dbReference>
<feature type="region of interest" description="Disordered" evidence="5">
    <location>
        <begin position="75"/>
        <end position="143"/>
    </location>
</feature>
<feature type="compositionally biased region" description="Polar residues" evidence="5">
    <location>
        <begin position="250"/>
        <end position="312"/>
    </location>
</feature>
<evidence type="ECO:0000256" key="4">
    <source>
        <dbReference type="PROSITE-ProRule" id="PRU00134"/>
    </source>
</evidence>
<feature type="domain" description="MYND-type" evidence="7">
    <location>
        <begin position="28"/>
        <end position="66"/>
    </location>
</feature>
<feature type="compositionally biased region" description="Acidic residues" evidence="5">
    <location>
        <begin position="77"/>
        <end position="97"/>
    </location>
</feature>
<dbReference type="InterPro" id="IPR002893">
    <property type="entry name" value="Znf_MYND"/>
</dbReference>
<evidence type="ECO:0000313" key="8">
    <source>
        <dbReference type="EMBL" id="ETW03450.1"/>
    </source>
</evidence>
<dbReference type="PROSITE" id="PS50865">
    <property type="entry name" value="ZF_MYND_2"/>
    <property type="match status" value="1"/>
</dbReference>
<dbReference type="EMBL" id="KI913959">
    <property type="protein sequence ID" value="ETW03450.1"/>
    <property type="molecule type" value="Genomic_DNA"/>
</dbReference>